<dbReference type="AlphaFoldDB" id="A0A6J4KYH4"/>
<dbReference type="EMBL" id="CADCTR010001908">
    <property type="protein sequence ID" value="CAA9319026.1"/>
    <property type="molecule type" value="Genomic_DNA"/>
</dbReference>
<accession>A0A6J4KYH4</accession>
<organism evidence="1">
    <name type="scientific">uncultured Chloroflexia bacterium</name>
    <dbReference type="NCBI Taxonomy" id="1672391"/>
    <lineage>
        <taxon>Bacteria</taxon>
        <taxon>Bacillati</taxon>
        <taxon>Chloroflexota</taxon>
        <taxon>Chloroflexia</taxon>
        <taxon>environmental samples</taxon>
    </lineage>
</organism>
<reference evidence="1" key="1">
    <citation type="submission" date="2020-02" db="EMBL/GenBank/DDBJ databases">
        <authorList>
            <person name="Meier V. D."/>
        </authorList>
    </citation>
    <scope>NUCLEOTIDE SEQUENCE</scope>
    <source>
        <strain evidence="1">AVDCRST_MAG93</strain>
    </source>
</reference>
<gene>
    <name evidence="1" type="ORF">AVDCRST_MAG93-5654</name>
</gene>
<proteinExistence type="predicted"/>
<name>A0A6J4KYH4_9CHLR</name>
<sequence length="91" mass="10456">MPKGTPDDPHTTPAPYPMRGYIFNLDGTHEGGETLKNIEDLYGFIYRSRAAAKDGHEIMVTDADDFCNIQVKDRVLIFPRENVELVWHYED</sequence>
<protein>
    <submittedName>
        <fullName evidence="1">Uncharacterized protein</fullName>
    </submittedName>
</protein>
<evidence type="ECO:0000313" key="1">
    <source>
        <dbReference type="EMBL" id="CAA9319026.1"/>
    </source>
</evidence>